<sequence>MTSLEETVLEAEYDMVMIRAFASGSSDDLASIAQFAFGLRDEPVSPLRERDLLHSTALSCKALSEEIILEWDEVANMDYDMLEPVDPVVSDPSEIVM</sequence>
<evidence type="ECO:0000313" key="2">
    <source>
        <dbReference type="Proteomes" id="UP001212997"/>
    </source>
</evidence>
<dbReference type="Proteomes" id="UP001212997">
    <property type="component" value="Unassembled WGS sequence"/>
</dbReference>
<protein>
    <submittedName>
        <fullName evidence="1">Uncharacterized protein</fullName>
    </submittedName>
</protein>
<accession>A0AAD5V8H2</accession>
<reference evidence="1" key="1">
    <citation type="submission" date="2022-07" db="EMBL/GenBank/DDBJ databases">
        <title>Genome Sequence of Physisporinus lineatus.</title>
        <authorList>
            <person name="Buettner E."/>
        </authorList>
    </citation>
    <scope>NUCLEOTIDE SEQUENCE</scope>
    <source>
        <strain evidence="1">VT162</strain>
    </source>
</reference>
<dbReference type="AlphaFoldDB" id="A0AAD5V8H2"/>
<proteinExistence type="predicted"/>
<comment type="caution">
    <text evidence="1">The sequence shown here is derived from an EMBL/GenBank/DDBJ whole genome shotgun (WGS) entry which is preliminary data.</text>
</comment>
<evidence type="ECO:0000313" key="1">
    <source>
        <dbReference type="EMBL" id="KAJ3488874.1"/>
    </source>
</evidence>
<name>A0AAD5V8H2_9APHY</name>
<gene>
    <name evidence="1" type="ORF">NLI96_g2509</name>
</gene>
<keyword evidence="2" id="KW-1185">Reference proteome</keyword>
<dbReference type="EMBL" id="JANAWD010000057">
    <property type="protein sequence ID" value="KAJ3488874.1"/>
    <property type="molecule type" value="Genomic_DNA"/>
</dbReference>
<organism evidence="1 2">
    <name type="scientific">Meripilus lineatus</name>
    <dbReference type="NCBI Taxonomy" id="2056292"/>
    <lineage>
        <taxon>Eukaryota</taxon>
        <taxon>Fungi</taxon>
        <taxon>Dikarya</taxon>
        <taxon>Basidiomycota</taxon>
        <taxon>Agaricomycotina</taxon>
        <taxon>Agaricomycetes</taxon>
        <taxon>Polyporales</taxon>
        <taxon>Meripilaceae</taxon>
        <taxon>Meripilus</taxon>
    </lineage>
</organism>